<feature type="transmembrane region" description="Helical" evidence="3">
    <location>
        <begin position="15"/>
        <end position="37"/>
    </location>
</feature>
<feature type="transmembrane region" description="Helical" evidence="3">
    <location>
        <begin position="266"/>
        <end position="292"/>
    </location>
</feature>
<dbReference type="InterPro" id="IPR039672">
    <property type="entry name" value="MFS_2"/>
</dbReference>
<dbReference type="OrthoDB" id="197206at2759"/>
<dbReference type="GO" id="GO:0015293">
    <property type="term" value="F:symporter activity"/>
    <property type="evidence" value="ECO:0007669"/>
    <property type="project" value="InterPro"/>
</dbReference>
<dbReference type="AlphaFoldDB" id="A0A8K0EJG6"/>
<dbReference type="PANTHER" id="PTHR11328">
    <property type="entry name" value="MAJOR FACILITATOR SUPERFAMILY DOMAIN-CONTAINING PROTEIN"/>
    <property type="match status" value="1"/>
</dbReference>
<feature type="transmembrane region" description="Helical" evidence="3">
    <location>
        <begin position="329"/>
        <end position="348"/>
    </location>
</feature>
<organism evidence="4 5">
    <name type="scientific">Branchiostoma lanceolatum</name>
    <name type="common">Common lancelet</name>
    <name type="synonym">Amphioxus lanceolatum</name>
    <dbReference type="NCBI Taxonomy" id="7740"/>
    <lineage>
        <taxon>Eukaryota</taxon>
        <taxon>Metazoa</taxon>
        <taxon>Chordata</taxon>
        <taxon>Cephalochordata</taxon>
        <taxon>Leptocardii</taxon>
        <taxon>Amphioxiformes</taxon>
        <taxon>Branchiostomatidae</taxon>
        <taxon>Branchiostoma</taxon>
    </lineage>
</organism>
<feature type="transmembrane region" description="Helical" evidence="3">
    <location>
        <begin position="112"/>
        <end position="131"/>
    </location>
</feature>
<feature type="transmembrane region" description="Helical" evidence="3">
    <location>
        <begin position="212"/>
        <end position="235"/>
    </location>
</feature>
<evidence type="ECO:0000256" key="1">
    <source>
        <dbReference type="ARBA" id="ARBA00008335"/>
    </source>
</evidence>
<dbReference type="EMBL" id="OV696687">
    <property type="protein sequence ID" value="CAH1253357.1"/>
    <property type="molecule type" value="Genomic_DNA"/>
</dbReference>
<evidence type="ECO:0000313" key="4">
    <source>
        <dbReference type="EMBL" id="CAH1253357.1"/>
    </source>
</evidence>
<feature type="compositionally biased region" description="Basic and acidic residues" evidence="2">
    <location>
        <begin position="475"/>
        <end position="494"/>
    </location>
</feature>
<dbReference type="Pfam" id="PF13347">
    <property type="entry name" value="MFS_2"/>
    <property type="match status" value="1"/>
</dbReference>
<dbReference type="Gene3D" id="1.20.1250.20">
    <property type="entry name" value="MFS general substrate transporter like domains"/>
    <property type="match status" value="1"/>
</dbReference>
<feature type="transmembrane region" description="Helical" evidence="3">
    <location>
        <begin position="49"/>
        <end position="72"/>
    </location>
</feature>
<proteinExistence type="inferred from homology"/>
<name>A0A8K0EJG6_BRALA</name>
<evidence type="ECO:0000256" key="2">
    <source>
        <dbReference type="SAM" id="MobiDB-lite"/>
    </source>
</evidence>
<dbReference type="PANTHER" id="PTHR11328:SF24">
    <property type="entry name" value="MAJOR FACILITATOR SUPERFAMILY (MFS) PROFILE DOMAIN-CONTAINING PROTEIN"/>
    <property type="match status" value="1"/>
</dbReference>
<dbReference type="Proteomes" id="UP000838412">
    <property type="component" value="Chromosome 2"/>
</dbReference>
<accession>A0A8K0EJG6</accession>
<feature type="transmembrane region" description="Helical" evidence="3">
    <location>
        <begin position="152"/>
        <end position="172"/>
    </location>
</feature>
<evidence type="ECO:0000313" key="5">
    <source>
        <dbReference type="Proteomes" id="UP000838412"/>
    </source>
</evidence>
<dbReference type="GO" id="GO:0005886">
    <property type="term" value="C:plasma membrane"/>
    <property type="evidence" value="ECO:0007669"/>
    <property type="project" value="TreeGrafter"/>
</dbReference>
<dbReference type="GO" id="GO:0008643">
    <property type="term" value="P:carbohydrate transport"/>
    <property type="evidence" value="ECO:0007669"/>
    <property type="project" value="InterPro"/>
</dbReference>
<feature type="transmembrane region" description="Helical" evidence="3">
    <location>
        <begin position="84"/>
        <end position="100"/>
    </location>
</feature>
<keyword evidence="3" id="KW-1133">Transmembrane helix</keyword>
<feature type="transmembrane region" description="Helical" evidence="3">
    <location>
        <begin position="440"/>
        <end position="460"/>
    </location>
</feature>
<gene>
    <name evidence="4" type="primary">MFSD2A</name>
    <name evidence="4" type="ORF">BLAG_LOCUS13163</name>
</gene>
<keyword evidence="3" id="KW-0472">Membrane</keyword>
<comment type="similarity">
    <text evidence="1">Belongs to the major facilitator superfamily.</text>
</comment>
<evidence type="ECO:0000256" key="3">
    <source>
        <dbReference type="SAM" id="Phobius"/>
    </source>
</evidence>
<feature type="transmembrane region" description="Helical" evidence="3">
    <location>
        <begin position="396"/>
        <end position="420"/>
    </location>
</feature>
<dbReference type="SUPFAM" id="SSF103473">
    <property type="entry name" value="MFS general substrate transporter"/>
    <property type="match status" value="1"/>
</dbReference>
<sequence>MPVEERKPLSVMSKICYGLGGLATEIYWSVLGAYTNIFLVEIAQLPPLFGTSVVFGGRAMDAICNFILGPLIDRTDTRWGKLKPWILGAGLLVAPVYILLWYVPDVGSEGKLVWYIVLSIILMFAKTALNVSSRTYVMFLSPDSLERDSATAYRGIFSFVGITAAVAIHGQIVGAYSQAQIDPCAISNDTGATNGTNGTMDNAFLAEVKTGYLVSAGVVSVIVVACVIAVVFGTTELRDISKTSRQQRNQSLVKMLRAVWTFRPNVIMLMIFFCVQMILFVLLGAAVLYVQYGMDLPDQIHNSMLAFAVSAVISVPVVGKIVARFGKRITFMCCQLALIPTSLALQFLPSRSAVAVLIICVLLGMSGSAGLFVPWTMLSDVIDDYSLRTGRRLDTWFFSMALSVLSLTATVGLGLTTITLEIGGYKAGACFQPESVGTSLRMLVSIVPAAFALICVGLIWKYPITEDRRRDIKEELENRKTPSEEDHTLNKEGWEGSNGDVLHPGYGDVAGILKTSNEDEVLLSPESDLSVLVECKETIL</sequence>
<feature type="transmembrane region" description="Helical" evidence="3">
    <location>
        <begin position="354"/>
        <end position="375"/>
    </location>
</feature>
<keyword evidence="3" id="KW-0812">Transmembrane</keyword>
<reference evidence="4" key="1">
    <citation type="submission" date="2022-01" db="EMBL/GenBank/DDBJ databases">
        <authorList>
            <person name="Braso-Vives M."/>
        </authorList>
    </citation>
    <scope>NUCLEOTIDE SEQUENCE</scope>
</reference>
<feature type="transmembrane region" description="Helical" evidence="3">
    <location>
        <begin position="304"/>
        <end position="322"/>
    </location>
</feature>
<feature type="region of interest" description="Disordered" evidence="2">
    <location>
        <begin position="475"/>
        <end position="501"/>
    </location>
</feature>
<protein>
    <submittedName>
        <fullName evidence="4">MFSD2A protein</fullName>
    </submittedName>
</protein>
<keyword evidence="5" id="KW-1185">Reference proteome</keyword>
<dbReference type="InterPro" id="IPR036259">
    <property type="entry name" value="MFS_trans_sf"/>
</dbReference>